<accession>A0ABD1L6S2</accession>
<sequence length="109" mass="12447">MGRKWAANRQNLWNEFNDPTKSRDEIIKNVPIGIDKDQWARFVHYRHKPSTLLLALLKTDAAVRMKALIVLSSEVEGFALIDTPVSVWDPNKAHKALKSEVKIIPETSK</sequence>
<dbReference type="AlphaFoldDB" id="A0ABD1L6S2"/>
<organism evidence="1 2">
    <name type="scientific">Flemingia macrophylla</name>
    <dbReference type="NCBI Taxonomy" id="520843"/>
    <lineage>
        <taxon>Eukaryota</taxon>
        <taxon>Viridiplantae</taxon>
        <taxon>Streptophyta</taxon>
        <taxon>Embryophyta</taxon>
        <taxon>Tracheophyta</taxon>
        <taxon>Spermatophyta</taxon>
        <taxon>Magnoliopsida</taxon>
        <taxon>eudicotyledons</taxon>
        <taxon>Gunneridae</taxon>
        <taxon>Pentapetalae</taxon>
        <taxon>rosids</taxon>
        <taxon>fabids</taxon>
        <taxon>Fabales</taxon>
        <taxon>Fabaceae</taxon>
        <taxon>Papilionoideae</taxon>
        <taxon>50 kb inversion clade</taxon>
        <taxon>NPAAA clade</taxon>
        <taxon>indigoferoid/millettioid clade</taxon>
        <taxon>Phaseoleae</taxon>
        <taxon>Flemingia</taxon>
    </lineage>
</organism>
<name>A0ABD1L6S2_9FABA</name>
<evidence type="ECO:0000313" key="2">
    <source>
        <dbReference type="Proteomes" id="UP001603857"/>
    </source>
</evidence>
<gene>
    <name evidence="1" type="ORF">Fmac_032934</name>
</gene>
<protein>
    <submittedName>
        <fullName evidence="1">Uncharacterized protein</fullName>
    </submittedName>
</protein>
<dbReference type="Proteomes" id="UP001603857">
    <property type="component" value="Unassembled WGS sequence"/>
</dbReference>
<proteinExistence type="predicted"/>
<reference evidence="1 2" key="1">
    <citation type="submission" date="2024-08" db="EMBL/GenBank/DDBJ databases">
        <title>Insights into the chromosomal genome structure of Flemingia macrophylla.</title>
        <authorList>
            <person name="Ding Y."/>
            <person name="Zhao Y."/>
            <person name="Bi W."/>
            <person name="Wu M."/>
            <person name="Zhao G."/>
            <person name="Gong Y."/>
            <person name="Li W."/>
            <person name="Zhang P."/>
        </authorList>
    </citation>
    <scope>NUCLEOTIDE SEQUENCE [LARGE SCALE GENOMIC DNA]</scope>
    <source>
        <strain evidence="1">DYQJB</strain>
        <tissue evidence="1">Leaf</tissue>
    </source>
</reference>
<keyword evidence="2" id="KW-1185">Reference proteome</keyword>
<evidence type="ECO:0000313" key="1">
    <source>
        <dbReference type="EMBL" id="KAL2319058.1"/>
    </source>
</evidence>
<dbReference type="EMBL" id="JBGMDY010000011">
    <property type="protein sequence ID" value="KAL2319058.1"/>
    <property type="molecule type" value="Genomic_DNA"/>
</dbReference>
<comment type="caution">
    <text evidence="1">The sequence shown here is derived from an EMBL/GenBank/DDBJ whole genome shotgun (WGS) entry which is preliminary data.</text>
</comment>